<dbReference type="OrthoDB" id="2099276at2759"/>
<sequence length="474" mass="54315">MPLTYKLRKISLLSMFKDKIKNIHTRKETTKIREKQTDTEQNMDNRNKVTENNIGSETAIAVPDLSQFKFEKKSHVKIKFEKESPSKQEAEGLWEPPNWRQFFLNLKIMRANNDAPVDTMGCHMNMDENVPPEVYRYQCLVSLMLSSQTKDQVNFAAMQRLRARGLTVDNVLSMSDEELGQLIYPVGFWKTKVKYIKKTTGILKEQYNGDIPDSVEKLCKLNGVGPKMAHICMKVAWNKITGIGVDTHVHRICNRIGWVKKPTKTPEETRLALQSWLPFEQWSEVNHLLVGFGQTICQPIKPNCGECLNNDICPASTIGKKSPKKSDKQNRDKIEVGIKIEADMEDVQVKNEKTWKTISPKVNTKIQDLELDKISTSTPQKHQDKLKKTEVNNQFELHSDATSNENISTKASKSYENLKHTKDTCGGKRISKKADVHCDEPKLPLKRKSPRVNQRTETKKPEGLKKIRTRSALK</sequence>
<keyword evidence="13" id="KW-0496">Mitochondrion</keyword>
<dbReference type="GO" id="GO:0006289">
    <property type="term" value="P:nucleotide-excision repair"/>
    <property type="evidence" value="ECO:0007669"/>
    <property type="project" value="TreeGrafter"/>
</dbReference>
<comment type="subcellular location">
    <subcellularLocation>
        <location evidence="13">Nucleus</location>
    </subcellularLocation>
    <subcellularLocation>
        <location evidence="13">Mitochondrion</location>
    </subcellularLocation>
</comment>
<dbReference type="FunFam" id="1.10.340.30:FF:000005">
    <property type="entry name" value="Endonuclease III-like protein 1"/>
    <property type="match status" value="1"/>
</dbReference>
<keyword evidence="9" id="KW-0411">Iron-sulfur</keyword>
<evidence type="ECO:0000256" key="10">
    <source>
        <dbReference type="ARBA" id="ARBA00023204"/>
    </source>
</evidence>
<dbReference type="Pfam" id="PF00633">
    <property type="entry name" value="HHH"/>
    <property type="match status" value="1"/>
</dbReference>
<keyword evidence="4" id="KW-0479">Metal-binding</keyword>
<evidence type="ECO:0000256" key="8">
    <source>
        <dbReference type="ARBA" id="ARBA00023004"/>
    </source>
</evidence>
<dbReference type="CDD" id="cd00056">
    <property type="entry name" value="ENDO3c"/>
    <property type="match status" value="1"/>
</dbReference>
<dbReference type="InterPro" id="IPR003265">
    <property type="entry name" value="HhH-GPD_domain"/>
</dbReference>
<proteinExistence type="inferred from homology"/>
<feature type="compositionally biased region" description="Basic and acidic residues" evidence="14">
    <location>
        <begin position="454"/>
        <end position="465"/>
    </location>
</feature>
<name>A0A6J2JZ39_BOMMA</name>
<dbReference type="InterPro" id="IPR011257">
    <property type="entry name" value="DNA_glycosylase"/>
</dbReference>
<dbReference type="GO" id="GO:0140078">
    <property type="term" value="F:class I DNA-(apurinic or apyrimidinic site) endonuclease activity"/>
    <property type="evidence" value="ECO:0007669"/>
    <property type="project" value="UniProtKB-EC"/>
</dbReference>
<comment type="caution">
    <text evidence="13">Lacks conserved residue(s) required for the propagation of feature annotation.</text>
</comment>
<dbReference type="AlphaFoldDB" id="A0A6J2JZ39"/>
<dbReference type="GO" id="GO:0006285">
    <property type="term" value="P:base-excision repair, AP site formation"/>
    <property type="evidence" value="ECO:0007669"/>
    <property type="project" value="UniProtKB-UniRule"/>
</dbReference>
<dbReference type="GO" id="GO:0046872">
    <property type="term" value="F:metal ion binding"/>
    <property type="evidence" value="ECO:0007669"/>
    <property type="project" value="UniProtKB-KW"/>
</dbReference>
<dbReference type="CTD" id="4913"/>
<dbReference type="PANTHER" id="PTHR43286:SF1">
    <property type="entry name" value="ENDONUCLEASE III-LIKE PROTEIN 1"/>
    <property type="match status" value="1"/>
</dbReference>
<keyword evidence="11 13" id="KW-0456">Lyase</keyword>
<keyword evidence="16" id="KW-1185">Reference proteome</keyword>
<dbReference type="SUPFAM" id="SSF48150">
    <property type="entry name" value="DNA-glycosylase"/>
    <property type="match status" value="1"/>
</dbReference>
<dbReference type="PANTHER" id="PTHR43286">
    <property type="entry name" value="ENDONUCLEASE III-LIKE PROTEIN 1"/>
    <property type="match status" value="1"/>
</dbReference>
<keyword evidence="12 13" id="KW-0326">Glycosidase</keyword>
<dbReference type="EC" id="3.2.2.-" evidence="13"/>
<keyword evidence="3" id="KW-0004">4Fe-4S</keyword>
<evidence type="ECO:0000256" key="2">
    <source>
        <dbReference type="ARBA" id="ARBA00008343"/>
    </source>
</evidence>
<dbReference type="Gene3D" id="1.10.340.30">
    <property type="entry name" value="Hypothetical protein, domain 2"/>
    <property type="match status" value="1"/>
</dbReference>
<dbReference type="GO" id="GO:0051539">
    <property type="term" value="F:4 iron, 4 sulfur cluster binding"/>
    <property type="evidence" value="ECO:0007669"/>
    <property type="project" value="UniProtKB-KW"/>
</dbReference>
<keyword evidence="13" id="KW-0539">Nucleus</keyword>
<dbReference type="GO" id="GO:0003677">
    <property type="term" value="F:DNA binding"/>
    <property type="evidence" value="ECO:0007669"/>
    <property type="project" value="UniProtKB-UniRule"/>
</dbReference>
<evidence type="ECO:0000256" key="13">
    <source>
        <dbReference type="HAMAP-Rule" id="MF_03183"/>
    </source>
</evidence>
<dbReference type="GO" id="GO:0000703">
    <property type="term" value="F:oxidized pyrimidine nucleobase lesion DNA N-glycosylase activity"/>
    <property type="evidence" value="ECO:0007669"/>
    <property type="project" value="UniProtKB-UniRule"/>
</dbReference>
<evidence type="ECO:0000256" key="5">
    <source>
        <dbReference type="ARBA" id="ARBA00022763"/>
    </source>
</evidence>
<feature type="region of interest" description="Disordered" evidence="14">
    <location>
        <begin position="436"/>
        <end position="474"/>
    </location>
</feature>
<accession>A0A6J2JZ39</accession>
<evidence type="ECO:0000256" key="3">
    <source>
        <dbReference type="ARBA" id="ARBA00022485"/>
    </source>
</evidence>
<dbReference type="Proteomes" id="UP000504629">
    <property type="component" value="Unplaced"/>
</dbReference>
<keyword evidence="5 13" id="KW-0227">DNA damage</keyword>
<evidence type="ECO:0000256" key="9">
    <source>
        <dbReference type="ARBA" id="ARBA00023014"/>
    </source>
</evidence>
<evidence type="ECO:0000256" key="12">
    <source>
        <dbReference type="ARBA" id="ARBA00023295"/>
    </source>
</evidence>
<dbReference type="InterPro" id="IPR023170">
    <property type="entry name" value="HhH_base_excis_C"/>
</dbReference>
<dbReference type="KEGG" id="bman:114245413"/>
<protein>
    <recommendedName>
        <fullName evidence="13">Endonuclease III homolog</fullName>
        <ecNumber evidence="13">3.2.2.-</ecNumber>
        <ecNumber evidence="13">4.2.99.18</ecNumber>
    </recommendedName>
    <alternativeName>
        <fullName evidence="13">Bifunctional DNA N-glycosylase/DNA-(apurinic or apyrimidinic site) lyase</fullName>
        <shortName evidence="13">DNA glycosylase/AP lyase</shortName>
    </alternativeName>
</protein>
<gene>
    <name evidence="17" type="primary">LOC114245413</name>
    <name evidence="13" type="synonym">NTH1</name>
</gene>
<dbReference type="FunFam" id="1.10.1670.10:FF:000003">
    <property type="entry name" value="Endonuclease III homolog"/>
    <property type="match status" value="1"/>
</dbReference>
<keyword evidence="10 13" id="KW-0234">DNA repair</keyword>
<keyword evidence="6 13" id="KW-0378">Hydrolase</keyword>
<reference evidence="17" key="1">
    <citation type="submission" date="2025-08" db="UniProtKB">
        <authorList>
            <consortium name="RefSeq"/>
        </authorList>
    </citation>
    <scope>IDENTIFICATION</scope>
    <source>
        <tissue evidence="17">Silk gland</tissue>
    </source>
</reference>
<feature type="compositionally biased region" description="Basic and acidic residues" evidence="14">
    <location>
        <begin position="31"/>
        <end position="49"/>
    </location>
</feature>
<dbReference type="HAMAP" id="MF_03183">
    <property type="entry name" value="Endonuclease_III_Nth"/>
    <property type="match status" value="1"/>
</dbReference>
<dbReference type="InterPro" id="IPR030841">
    <property type="entry name" value="NTH1"/>
</dbReference>
<organism evidence="16 17">
    <name type="scientific">Bombyx mandarina</name>
    <name type="common">Wild silk moth</name>
    <name type="synonym">Wild silkworm</name>
    <dbReference type="NCBI Taxonomy" id="7092"/>
    <lineage>
        <taxon>Eukaryota</taxon>
        <taxon>Metazoa</taxon>
        <taxon>Ecdysozoa</taxon>
        <taxon>Arthropoda</taxon>
        <taxon>Hexapoda</taxon>
        <taxon>Insecta</taxon>
        <taxon>Pterygota</taxon>
        <taxon>Neoptera</taxon>
        <taxon>Endopterygota</taxon>
        <taxon>Lepidoptera</taxon>
        <taxon>Glossata</taxon>
        <taxon>Ditrysia</taxon>
        <taxon>Bombycoidea</taxon>
        <taxon>Bombycidae</taxon>
        <taxon>Bombycinae</taxon>
        <taxon>Bombyx</taxon>
    </lineage>
</organism>
<evidence type="ECO:0000256" key="11">
    <source>
        <dbReference type="ARBA" id="ARBA00023239"/>
    </source>
</evidence>
<evidence type="ECO:0000313" key="16">
    <source>
        <dbReference type="Proteomes" id="UP000504629"/>
    </source>
</evidence>
<comment type="catalytic activity">
    <reaction evidence="13">
        <text>2'-deoxyribonucleotide-(2'-deoxyribose 5'-phosphate)-2'-deoxyribonucleotide-DNA = a 3'-end 2'-deoxyribonucleotide-(2,3-dehydro-2,3-deoxyribose 5'-phosphate)-DNA + a 5'-end 5'-phospho-2'-deoxyribonucleoside-DNA + H(+)</text>
        <dbReference type="Rhea" id="RHEA:66592"/>
        <dbReference type="Rhea" id="RHEA-COMP:13180"/>
        <dbReference type="Rhea" id="RHEA-COMP:16897"/>
        <dbReference type="Rhea" id="RHEA-COMP:17067"/>
        <dbReference type="ChEBI" id="CHEBI:15378"/>
        <dbReference type="ChEBI" id="CHEBI:136412"/>
        <dbReference type="ChEBI" id="CHEBI:157695"/>
        <dbReference type="ChEBI" id="CHEBI:167181"/>
        <dbReference type="EC" id="4.2.99.18"/>
    </reaction>
</comment>
<comment type="similarity">
    <text evidence="2 13">Belongs to the Nth/MutY family.</text>
</comment>
<evidence type="ECO:0000313" key="17">
    <source>
        <dbReference type="RefSeq" id="XP_028033374.1"/>
    </source>
</evidence>
<dbReference type="GO" id="GO:0005634">
    <property type="term" value="C:nucleus"/>
    <property type="evidence" value="ECO:0007669"/>
    <property type="project" value="UniProtKB-SubCell"/>
</dbReference>
<comment type="cofactor">
    <cofactor evidence="1">
        <name>[4Fe-4S] cluster</name>
        <dbReference type="ChEBI" id="CHEBI:49883"/>
    </cofactor>
</comment>
<keyword evidence="8" id="KW-0408">Iron</keyword>
<evidence type="ECO:0000256" key="7">
    <source>
        <dbReference type="ARBA" id="ARBA00022946"/>
    </source>
</evidence>
<feature type="region of interest" description="Disordered" evidence="14">
    <location>
        <begin position="31"/>
        <end position="52"/>
    </location>
</feature>
<evidence type="ECO:0000256" key="1">
    <source>
        <dbReference type="ARBA" id="ARBA00001966"/>
    </source>
</evidence>
<dbReference type="GO" id="GO:0005739">
    <property type="term" value="C:mitochondrion"/>
    <property type="evidence" value="ECO:0007669"/>
    <property type="project" value="UniProtKB-SubCell"/>
</dbReference>
<dbReference type="InterPro" id="IPR003651">
    <property type="entry name" value="Endonuclease3_FeS-loop_motif"/>
</dbReference>
<feature type="domain" description="HhH-GPD" evidence="15">
    <location>
        <begin position="145"/>
        <end position="295"/>
    </location>
</feature>
<evidence type="ECO:0000259" key="15">
    <source>
        <dbReference type="SMART" id="SM00478"/>
    </source>
</evidence>
<dbReference type="Pfam" id="PF00730">
    <property type="entry name" value="HhH-GPD"/>
    <property type="match status" value="1"/>
</dbReference>
<evidence type="ECO:0000256" key="6">
    <source>
        <dbReference type="ARBA" id="ARBA00022801"/>
    </source>
</evidence>
<dbReference type="SMART" id="SM00478">
    <property type="entry name" value="ENDO3c"/>
    <property type="match status" value="1"/>
</dbReference>
<dbReference type="EC" id="4.2.99.18" evidence="13"/>
<comment type="function">
    <text evidence="13">Bifunctional DNA N-glycosylase with associated apurinic/apyrimidinic (AP) lyase function that catalyzes the first step in base excision repair (BER), the primary repair pathway for the repair of oxidative DNA damage. The DNA N-glycosylase activity releases the damaged DNA base from DNA by cleaving the N-glycosidic bond, leaving an AP site. The AP lyase activity cleaves the phosphodiester bond 3' to the AP site by a beta-elimination. Primarily recognizes and repairs oxidative base damage of pyrimidines.</text>
</comment>
<keyword evidence="7" id="KW-0809">Transit peptide</keyword>
<dbReference type="InterPro" id="IPR000445">
    <property type="entry name" value="HhH_motif"/>
</dbReference>
<evidence type="ECO:0000256" key="4">
    <source>
        <dbReference type="ARBA" id="ARBA00022723"/>
    </source>
</evidence>
<dbReference type="SMART" id="SM00525">
    <property type="entry name" value="FES"/>
    <property type="match status" value="1"/>
</dbReference>
<dbReference type="GeneID" id="114245413"/>
<dbReference type="RefSeq" id="XP_028033374.1">
    <property type="nucleotide sequence ID" value="XM_028177573.1"/>
</dbReference>
<dbReference type="Gene3D" id="1.10.1670.10">
    <property type="entry name" value="Helix-hairpin-Helix base-excision DNA repair enzymes (C-terminal)"/>
    <property type="match status" value="1"/>
</dbReference>
<evidence type="ECO:0000256" key="14">
    <source>
        <dbReference type="SAM" id="MobiDB-lite"/>
    </source>
</evidence>